<dbReference type="Gene3D" id="3.20.20.410">
    <property type="entry name" value="Protein of unknown function UPF0759"/>
    <property type="match status" value="1"/>
</dbReference>
<sequence>MHGRSIEGRKVMGRSRIGISGWRYAPWRGKFYPATLVQREELHYASRQVPTIELNGSFYSLQRPESYAQWRDQTPRGFLFAVKGPRFITHVLRLRDIERPLANFFASGVLSLDAKLGPMLWQFPPNFRYDRKQFGDFLALLPRTTRQAVQLAGKHDSHLKHPAGNFPQASHRLRHAVEIRHESFVDPDFIALLRQHGVALVVADTAGKWPLLEDVTAGFMYLRLHGDKKLYASGYGDAALDDWARRIRAWMRGAQPRGARCVSDKPPPARQSRDVYCYFDNDMKVKAPFDAIRLRERLDGRS</sequence>
<name>A0ABN0UBR0_9GAMM</name>
<accession>A0ABN0UBR0</accession>
<evidence type="ECO:0000313" key="1">
    <source>
        <dbReference type="EMBL" id="GAA0245350.1"/>
    </source>
</evidence>
<dbReference type="EMBL" id="BAAAFO010000001">
    <property type="protein sequence ID" value="GAA0245350.1"/>
    <property type="molecule type" value="Genomic_DNA"/>
</dbReference>
<dbReference type="Proteomes" id="UP001500657">
    <property type="component" value="Unassembled WGS sequence"/>
</dbReference>
<proteinExistence type="predicted"/>
<dbReference type="InterPro" id="IPR036520">
    <property type="entry name" value="UPF0759_sf"/>
</dbReference>
<dbReference type="PANTHER" id="PTHR30348">
    <property type="entry name" value="UNCHARACTERIZED PROTEIN YECE"/>
    <property type="match status" value="1"/>
</dbReference>
<organism evidence="1 2">
    <name type="scientific">Rhodanobacter caeni</name>
    <dbReference type="NCBI Taxonomy" id="657654"/>
    <lineage>
        <taxon>Bacteria</taxon>
        <taxon>Pseudomonadati</taxon>
        <taxon>Pseudomonadota</taxon>
        <taxon>Gammaproteobacteria</taxon>
        <taxon>Lysobacterales</taxon>
        <taxon>Rhodanobacteraceae</taxon>
        <taxon>Rhodanobacter</taxon>
    </lineage>
</organism>
<dbReference type="InterPro" id="IPR002763">
    <property type="entry name" value="DUF72"/>
</dbReference>
<comment type="caution">
    <text evidence="1">The sequence shown here is derived from an EMBL/GenBank/DDBJ whole genome shotgun (WGS) entry which is preliminary data.</text>
</comment>
<dbReference type="Pfam" id="PF01904">
    <property type="entry name" value="DUF72"/>
    <property type="match status" value="1"/>
</dbReference>
<evidence type="ECO:0000313" key="2">
    <source>
        <dbReference type="Proteomes" id="UP001500657"/>
    </source>
</evidence>
<reference evidence="1 2" key="1">
    <citation type="journal article" date="2019" name="Int. J. Syst. Evol. Microbiol.">
        <title>The Global Catalogue of Microorganisms (GCM) 10K type strain sequencing project: providing services to taxonomists for standard genome sequencing and annotation.</title>
        <authorList>
            <consortium name="The Broad Institute Genomics Platform"/>
            <consortium name="The Broad Institute Genome Sequencing Center for Infectious Disease"/>
            <person name="Wu L."/>
            <person name="Ma J."/>
        </authorList>
    </citation>
    <scope>NUCLEOTIDE SEQUENCE [LARGE SCALE GENOMIC DNA]</scope>
    <source>
        <strain evidence="1 2">JCM 16242</strain>
    </source>
</reference>
<keyword evidence="2" id="KW-1185">Reference proteome</keyword>
<protein>
    <submittedName>
        <fullName evidence="1">DUF72 domain-containing protein</fullName>
    </submittedName>
</protein>
<dbReference type="PANTHER" id="PTHR30348:SF4">
    <property type="entry name" value="DUF72 DOMAIN-CONTAINING PROTEIN"/>
    <property type="match status" value="1"/>
</dbReference>
<gene>
    <name evidence="1" type="ORF">GCM10009126_08760</name>
</gene>
<dbReference type="SUPFAM" id="SSF117396">
    <property type="entry name" value="TM1631-like"/>
    <property type="match status" value="1"/>
</dbReference>